<evidence type="ECO:0000313" key="8">
    <source>
        <dbReference type="EMBL" id="CAG7834447.1"/>
    </source>
</evidence>
<evidence type="ECO:0000256" key="4">
    <source>
        <dbReference type="ARBA" id="ARBA00022676"/>
    </source>
</evidence>
<name>A0A8J2PZN8_9HEXA</name>
<dbReference type="Proteomes" id="UP000708208">
    <property type="component" value="Unassembled WGS sequence"/>
</dbReference>
<dbReference type="CDD" id="cd02854">
    <property type="entry name" value="E_set_GBE_euk_N"/>
    <property type="match status" value="1"/>
</dbReference>
<dbReference type="EC" id="2.4.1.18" evidence="3"/>
<sequence>MGGKWSKLNPMEVPVPDLDKLLDRDHGLRPFEYDIRKRYSVFLDWVDGIEEHEGGYENFTKAYQTFGIHAQPDGSIVCHEWAPGANALYLTGDFNGWNRTEFPFEKQDFGKWTLTLPPTADGKPRIEHLSEIKIVVRDKHDNLLDRISPWAKYVVQPPKEQGYTFKYIFYNPPNSYQFQHPRPERPKSLRIYESHVGISSSEPRVSTYNDFADNVIPRIKKLGYNTIQLMAIMEHAYYASFGYQVTSFYATSSRYGTPDELKRMIDIAHKNGLYVLLDVVHSHASKNVLDGLNQWDGTGAGYFHDGPKGEHSLWDSRLFNYHDHEVLRFLLSNLRWYMEEYQFDGFRFDGVTSMLYHTHGMGHGFSGDYNEYFGMNTDTDAVVYLMLANDMLHKLYPQVTTIAEDVSGMPGLCRPTQEGGGGFDYRLAMAIPDKWIEILKKYQDEEWDIGNIIHTLSNRRWMEKTVAYAESHDQALVGDKTIAFWLMDKEMYTHMSSLSPPSGIIDRGIALHKMIRLITCGLGGEAYLNFMGNEFGHPEWLDFPRAGNNDSYLYARRQYNLADDNLLKYKFLARFDEGMLHLEEKYGWLHKDSGYVSWKHQGDKVIVFERGGLVFVFNFHPSGSFPDYKIGVDVPGKYKIVLDSDSEEYGGTNRLDRNTEFFTSSEGFTGRRNSLMVYIPSRTAFVLAKVD</sequence>
<dbReference type="InterPro" id="IPR004193">
    <property type="entry name" value="Glyco_hydro_13_N"/>
</dbReference>
<dbReference type="PANTHER" id="PTHR43651:SF3">
    <property type="entry name" value="1,4-ALPHA-GLUCAN-BRANCHING ENZYME"/>
    <property type="match status" value="1"/>
</dbReference>
<dbReference type="InterPro" id="IPR006047">
    <property type="entry name" value="GH13_cat_dom"/>
</dbReference>
<evidence type="ECO:0000313" key="9">
    <source>
        <dbReference type="Proteomes" id="UP000708208"/>
    </source>
</evidence>
<keyword evidence="5" id="KW-0808">Transferase</keyword>
<dbReference type="GO" id="GO:0043169">
    <property type="term" value="F:cation binding"/>
    <property type="evidence" value="ECO:0007669"/>
    <property type="project" value="InterPro"/>
</dbReference>
<comment type="catalytic activity">
    <reaction evidence="1">
        <text>Transfers a segment of a (1-&gt;4)-alpha-D-glucan chain to a primary hydroxy group in a similar glucan chain.</text>
        <dbReference type="EC" id="2.4.1.18"/>
    </reaction>
</comment>
<dbReference type="Pfam" id="PF02922">
    <property type="entry name" value="CBM_48"/>
    <property type="match status" value="1"/>
</dbReference>
<dbReference type="FunFam" id="2.60.40.1180:FF:000003">
    <property type="entry name" value="1,4-alpha-glucan-branching enzyme, chloroplastic/amyloplastic"/>
    <property type="match status" value="1"/>
</dbReference>
<proteinExistence type="inferred from homology"/>
<dbReference type="GO" id="GO:0004553">
    <property type="term" value="F:hydrolase activity, hydrolyzing O-glycosyl compounds"/>
    <property type="evidence" value="ECO:0007669"/>
    <property type="project" value="InterPro"/>
</dbReference>
<dbReference type="FunFam" id="3.20.20.80:FF:000001">
    <property type="entry name" value="1,4-alpha-glucan branching enzyme"/>
    <property type="match status" value="1"/>
</dbReference>
<comment type="caution">
    <text evidence="8">The sequence shown here is derived from an EMBL/GenBank/DDBJ whole genome shotgun (WGS) entry which is preliminary data.</text>
</comment>
<evidence type="ECO:0000256" key="5">
    <source>
        <dbReference type="ARBA" id="ARBA00022679"/>
    </source>
</evidence>
<dbReference type="SMART" id="SM00642">
    <property type="entry name" value="Aamy"/>
    <property type="match status" value="1"/>
</dbReference>
<keyword evidence="4" id="KW-0328">Glycosyltransferase</keyword>
<dbReference type="InterPro" id="IPR006048">
    <property type="entry name" value="A-amylase/branching_C"/>
</dbReference>
<accession>A0A8J2PZN8</accession>
<gene>
    <name evidence="8" type="ORF">AFUS01_LOCUS43956</name>
</gene>
<dbReference type="PANTHER" id="PTHR43651">
    <property type="entry name" value="1,4-ALPHA-GLUCAN-BRANCHING ENZYME"/>
    <property type="match status" value="1"/>
</dbReference>
<keyword evidence="9" id="KW-1185">Reference proteome</keyword>
<evidence type="ECO:0000256" key="3">
    <source>
        <dbReference type="ARBA" id="ARBA00012541"/>
    </source>
</evidence>
<organism evidence="8 9">
    <name type="scientific">Allacma fusca</name>
    <dbReference type="NCBI Taxonomy" id="39272"/>
    <lineage>
        <taxon>Eukaryota</taxon>
        <taxon>Metazoa</taxon>
        <taxon>Ecdysozoa</taxon>
        <taxon>Arthropoda</taxon>
        <taxon>Hexapoda</taxon>
        <taxon>Collembola</taxon>
        <taxon>Symphypleona</taxon>
        <taxon>Sminthuridae</taxon>
        <taxon>Allacma</taxon>
    </lineage>
</organism>
<feature type="domain" description="Glycosyl hydrolase family 13 catalytic" evidence="7">
    <location>
        <begin position="206"/>
        <end position="518"/>
    </location>
</feature>
<dbReference type="PIRSF" id="PIRSF000463">
    <property type="entry name" value="GlgB"/>
    <property type="match status" value="1"/>
</dbReference>
<dbReference type="GO" id="GO:0005978">
    <property type="term" value="P:glycogen biosynthetic process"/>
    <property type="evidence" value="ECO:0007669"/>
    <property type="project" value="TreeGrafter"/>
</dbReference>
<protein>
    <recommendedName>
        <fullName evidence="3">1,4-alpha-glucan branching enzyme</fullName>
        <ecNumber evidence="3">2.4.1.18</ecNumber>
    </recommendedName>
</protein>
<evidence type="ECO:0000256" key="1">
    <source>
        <dbReference type="ARBA" id="ARBA00000826"/>
    </source>
</evidence>
<dbReference type="Pfam" id="PF02806">
    <property type="entry name" value="Alpha-amylase_C"/>
    <property type="match status" value="1"/>
</dbReference>
<dbReference type="GO" id="GO:0003844">
    <property type="term" value="F:1,4-alpha-glucan branching enzyme activity"/>
    <property type="evidence" value="ECO:0007669"/>
    <property type="project" value="UniProtKB-EC"/>
</dbReference>
<dbReference type="OrthoDB" id="196493at2759"/>
<dbReference type="GO" id="GO:0005737">
    <property type="term" value="C:cytoplasm"/>
    <property type="evidence" value="ECO:0007669"/>
    <property type="project" value="TreeGrafter"/>
</dbReference>
<evidence type="ECO:0000259" key="7">
    <source>
        <dbReference type="SMART" id="SM00642"/>
    </source>
</evidence>
<dbReference type="AlphaFoldDB" id="A0A8J2PZN8"/>
<reference evidence="8" key="1">
    <citation type="submission" date="2021-06" db="EMBL/GenBank/DDBJ databases">
        <authorList>
            <person name="Hodson N. C."/>
            <person name="Mongue J. A."/>
            <person name="Jaron S. K."/>
        </authorList>
    </citation>
    <scope>NUCLEOTIDE SEQUENCE</scope>
</reference>
<evidence type="ECO:0000256" key="6">
    <source>
        <dbReference type="ARBA" id="ARBA00060592"/>
    </source>
</evidence>
<dbReference type="CDD" id="cd11321">
    <property type="entry name" value="AmyAc_bac_euk_BE"/>
    <property type="match status" value="1"/>
</dbReference>
<comment type="similarity">
    <text evidence="2">Belongs to the glycosyl hydrolase 13 family. GlgB subfamily.</text>
</comment>
<dbReference type="Pfam" id="PF00128">
    <property type="entry name" value="Alpha-amylase"/>
    <property type="match status" value="1"/>
</dbReference>
<evidence type="ECO:0000256" key="2">
    <source>
        <dbReference type="ARBA" id="ARBA00009000"/>
    </source>
</evidence>
<dbReference type="InterPro" id="IPR037439">
    <property type="entry name" value="Branching_enzy"/>
</dbReference>
<dbReference type="EMBL" id="CAJVCH010570250">
    <property type="protein sequence ID" value="CAG7834447.1"/>
    <property type="molecule type" value="Genomic_DNA"/>
</dbReference>
<comment type="pathway">
    <text evidence="6">Glycan biosynthesis.</text>
</comment>